<evidence type="ECO:0000256" key="9">
    <source>
        <dbReference type="ARBA" id="ARBA00032390"/>
    </source>
</evidence>
<dbReference type="InterPro" id="IPR036366">
    <property type="entry name" value="PGBDSf"/>
</dbReference>
<organism evidence="12 13">
    <name type="scientific">Bacillus amyloliquefaciens</name>
    <name type="common">Bacillus velezensis</name>
    <dbReference type="NCBI Taxonomy" id="1390"/>
    <lineage>
        <taxon>Bacteria</taxon>
        <taxon>Bacillati</taxon>
        <taxon>Bacillota</taxon>
        <taxon>Bacilli</taxon>
        <taxon>Bacillales</taxon>
        <taxon>Bacillaceae</taxon>
        <taxon>Bacillus</taxon>
        <taxon>Bacillus amyloliquefaciens group</taxon>
    </lineage>
</organism>
<evidence type="ECO:0000256" key="6">
    <source>
        <dbReference type="ARBA" id="ARBA00023287"/>
    </source>
</evidence>
<feature type="domain" description="N-acetylmuramoyl-L-alanine amidase" evidence="11">
    <location>
        <begin position="11"/>
        <end position="154"/>
    </location>
</feature>
<dbReference type="InterPro" id="IPR051206">
    <property type="entry name" value="NAMLAA_amidase_2"/>
</dbReference>
<dbReference type="Gene3D" id="3.40.80.10">
    <property type="entry name" value="Peptidoglycan recognition protein-like"/>
    <property type="match status" value="1"/>
</dbReference>
<evidence type="ECO:0000256" key="2">
    <source>
        <dbReference type="ARBA" id="ARBA00007553"/>
    </source>
</evidence>
<dbReference type="GO" id="GO:0030435">
    <property type="term" value="P:sporulation resulting in formation of a cellular spore"/>
    <property type="evidence" value="ECO:0007669"/>
    <property type="project" value="UniProtKB-KW"/>
</dbReference>
<protein>
    <recommendedName>
        <fullName evidence="3">N-acetylmuramoyl-L-alanine amidase</fullName>
        <ecNumber evidence="3">3.5.1.28</ecNumber>
    </recommendedName>
    <alternativeName>
        <fullName evidence="9">Autolysin</fullName>
    </alternativeName>
    <alternativeName>
        <fullName evidence="8">Cell wall hydrolase</fullName>
    </alternativeName>
</protein>
<dbReference type="InterPro" id="IPR036505">
    <property type="entry name" value="Amidase/PGRP_sf"/>
</dbReference>
<dbReference type="RefSeq" id="WP_071347984.1">
    <property type="nucleotide sequence ID" value="NZ_CP011252.1"/>
</dbReference>
<evidence type="ECO:0000256" key="4">
    <source>
        <dbReference type="ARBA" id="ARBA00022801"/>
    </source>
</evidence>
<accession>A0AAP7TAP9</accession>
<keyword evidence="7" id="KW-0961">Cell wall biogenesis/degradation</keyword>
<comment type="similarity">
    <text evidence="2">Belongs to the N-acetylmuramoyl-L-alanine amidase 2 family.</text>
</comment>
<dbReference type="EMBL" id="MOEA01000003">
    <property type="protein sequence ID" value="OIK20467.1"/>
    <property type="molecule type" value="Genomic_DNA"/>
</dbReference>
<dbReference type="Pfam" id="PF01471">
    <property type="entry name" value="PG_binding_1"/>
    <property type="match status" value="1"/>
</dbReference>
<dbReference type="SUPFAM" id="SSF55846">
    <property type="entry name" value="N-acetylmuramoyl-L-alanine amidase-like"/>
    <property type="match status" value="1"/>
</dbReference>
<dbReference type="InterPro" id="IPR002477">
    <property type="entry name" value="Peptidoglycan-bd-like"/>
</dbReference>
<dbReference type="InterPro" id="IPR036365">
    <property type="entry name" value="PGBD-like_sf"/>
</dbReference>
<evidence type="ECO:0000313" key="13">
    <source>
        <dbReference type="Proteomes" id="UP000180036"/>
    </source>
</evidence>
<dbReference type="PANTHER" id="PTHR30417:SF11">
    <property type="entry name" value="N-ACETYLMURAMOYL-L-ALANINE AMIDASE XLYA"/>
    <property type="match status" value="1"/>
</dbReference>
<dbReference type="GO" id="GO:0009254">
    <property type="term" value="P:peptidoglycan turnover"/>
    <property type="evidence" value="ECO:0007669"/>
    <property type="project" value="TreeGrafter"/>
</dbReference>
<dbReference type="AlphaFoldDB" id="A0AAP7TAP9"/>
<evidence type="ECO:0000256" key="8">
    <source>
        <dbReference type="ARBA" id="ARBA00030881"/>
    </source>
</evidence>
<evidence type="ECO:0000256" key="10">
    <source>
        <dbReference type="SAM" id="MobiDB-lite"/>
    </source>
</evidence>
<proteinExistence type="inferred from homology"/>
<dbReference type="Pfam" id="PF01510">
    <property type="entry name" value="Amidase_2"/>
    <property type="match status" value="1"/>
</dbReference>
<dbReference type="Proteomes" id="UP000180036">
    <property type="component" value="Unassembled WGS sequence"/>
</dbReference>
<keyword evidence="4" id="KW-0378">Hydrolase</keyword>
<dbReference type="InterPro" id="IPR002502">
    <property type="entry name" value="Amidase_domain"/>
</dbReference>
<name>A0AAP7TAP9_BACAM</name>
<dbReference type="SMART" id="SM00644">
    <property type="entry name" value="Ami_2"/>
    <property type="match status" value="1"/>
</dbReference>
<keyword evidence="5" id="KW-0749">Sporulation</keyword>
<evidence type="ECO:0000256" key="1">
    <source>
        <dbReference type="ARBA" id="ARBA00001561"/>
    </source>
</evidence>
<evidence type="ECO:0000259" key="11">
    <source>
        <dbReference type="SMART" id="SM00644"/>
    </source>
</evidence>
<reference evidence="12 13" key="1">
    <citation type="submission" date="2016-10" db="EMBL/GenBank/DDBJ databases">
        <authorList>
            <person name="Marach S."/>
            <person name="Prathuangwong S."/>
            <person name="Takikawa Y."/>
            <person name="Dohra H."/>
        </authorList>
    </citation>
    <scope>NUCLEOTIDE SEQUENCE [LARGE SCALE GENOMIC DNA]</scope>
    <source>
        <strain evidence="12 13">K2</strain>
    </source>
</reference>
<dbReference type="GO" id="GO:0009253">
    <property type="term" value="P:peptidoglycan catabolic process"/>
    <property type="evidence" value="ECO:0007669"/>
    <property type="project" value="InterPro"/>
</dbReference>
<keyword evidence="6" id="KW-0178">Competence</keyword>
<dbReference type="EC" id="3.5.1.28" evidence="3"/>
<gene>
    <name evidence="12" type="ORF">BKP66_12645</name>
</gene>
<dbReference type="Gene3D" id="1.10.101.10">
    <property type="entry name" value="PGBD-like superfamily/PGBD"/>
    <property type="match status" value="1"/>
</dbReference>
<evidence type="ECO:0000256" key="7">
    <source>
        <dbReference type="ARBA" id="ARBA00023316"/>
    </source>
</evidence>
<dbReference type="CDD" id="cd06583">
    <property type="entry name" value="PGRP"/>
    <property type="match status" value="1"/>
</dbReference>
<dbReference type="GO" id="GO:0008745">
    <property type="term" value="F:N-acetylmuramoyl-L-alanine amidase activity"/>
    <property type="evidence" value="ECO:0007669"/>
    <property type="project" value="UniProtKB-EC"/>
</dbReference>
<sequence>MVSIKKDLIPKSNGNRPGYDMNPDYITIHNTSNTDKGADAKMHANYVKQPDTAVSWHFTVDDSEIYQHLPLNENGWHAGDGTNGTGNRKSIGIEICENADGDFDKAVKNAQWLIKKLMKDYHIPLDRVVPHKKWSGKNCPDRLLNSWESFKKGITGSDDSANKAPKIYPLPSGIIKLTTPYTKGEKVTQVQRALAAAYFYPDKHAKNDGIDGIYGPKTANAVKRFQTMNGLQADGIYGPKTKDKLEAVLS</sequence>
<evidence type="ECO:0000256" key="5">
    <source>
        <dbReference type="ARBA" id="ARBA00022969"/>
    </source>
</evidence>
<dbReference type="SUPFAM" id="SSF47090">
    <property type="entry name" value="PGBD-like"/>
    <property type="match status" value="1"/>
</dbReference>
<dbReference type="PANTHER" id="PTHR30417">
    <property type="entry name" value="N-ACETYLMURAMOYL-L-ALANINE AMIDASE AMID"/>
    <property type="match status" value="1"/>
</dbReference>
<dbReference type="GO" id="GO:0030420">
    <property type="term" value="P:establishment of competence for transformation"/>
    <property type="evidence" value="ECO:0007669"/>
    <property type="project" value="UniProtKB-KW"/>
</dbReference>
<dbReference type="GO" id="GO:0071555">
    <property type="term" value="P:cell wall organization"/>
    <property type="evidence" value="ECO:0007669"/>
    <property type="project" value="UniProtKB-KW"/>
</dbReference>
<feature type="region of interest" description="Disordered" evidence="10">
    <location>
        <begin position="1"/>
        <end position="21"/>
    </location>
</feature>
<comment type="caution">
    <text evidence="12">The sequence shown here is derived from an EMBL/GenBank/DDBJ whole genome shotgun (WGS) entry which is preliminary data.</text>
</comment>
<evidence type="ECO:0000256" key="3">
    <source>
        <dbReference type="ARBA" id="ARBA00011901"/>
    </source>
</evidence>
<comment type="catalytic activity">
    <reaction evidence="1">
        <text>Hydrolyzes the link between N-acetylmuramoyl residues and L-amino acid residues in certain cell-wall glycopeptides.</text>
        <dbReference type="EC" id="3.5.1.28"/>
    </reaction>
</comment>
<evidence type="ECO:0000313" key="12">
    <source>
        <dbReference type="EMBL" id="OIK20467.1"/>
    </source>
</evidence>